<accession>A0A2S0N3Y5</accession>
<evidence type="ECO:0000313" key="1">
    <source>
        <dbReference type="EMBL" id="AVO42727.1"/>
    </source>
</evidence>
<organism evidence="1 2">
    <name type="scientific">Simplicispira suum</name>
    <dbReference type="NCBI Taxonomy" id="2109915"/>
    <lineage>
        <taxon>Bacteria</taxon>
        <taxon>Pseudomonadati</taxon>
        <taxon>Pseudomonadota</taxon>
        <taxon>Betaproteobacteria</taxon>
        <taxon>Burkholderiales</taxon>
        <taxon>Comamonadaceae</taxon>
        <taxon>Simplicispira</taxon>
    </lineage>
</organism>
<name>A0A2S0N3Y5_9BURK</name>
<keyword evidence="2" id="KW-1185">Reference proteome</keyword>
<evidence type="ECO:0000313" key="2">
    <source>
        <dbReference type="Proteomes" id="UP000239326"/>
    </source>
</evidence>
<gene>
    <name evidence="1" type="ORF">C6571_16780</name>
</gene>
<reference evidence="1 2" key="1">
    <citation type="submission" date="2018-03" db="EMBL/GenBank/DDBJ databases">
        <title>Genome sequencing of Simplicispira sp.</title>
        <authorList>
            <person name="Kim S.-J."/>
            <person name="Heo J."/>
            <person name="Kwon S.-W."/>
        </authorList>
    </citation>
    <scope>NUCLEOTIDE SEQUENCE [LARGE SCALE GENOMIC DNA]</scope>
    <source>
        <strain evidence="1 2">SC1-8</strain>
    </source>
</reference>
<sequence length="197" mass="21482">MQTYSQTFATAKTWELNVSGNYFTTLECTLPVNVRFFKGGKLLDLGEIKGLLAGLEVTLGDIGKEAAFDRVQIDVQAGDTVKIGIGNGQARYNRGQASVTVTQNTQTKINVTTLNPQVPSYSTMLIAANQNRNYLIIQNNSNSGTIWLRFQFNVTKKLGIRIPPGGNFEMNGPICIQAVYALGDIPANDDVVLVEGY</sequence>
<dbReference type="EMBL" id="CP027669">
    <property type="protein sequence ID" value="AVO42727.1"/>
    <property type="molecule type" value="Genomic_DNA"/>
</dbReference>
<dbReference type="Proteomes" id="UP000239326">
    <property type="component" value="Chromosome"/>
</dbReference>
<dbReference type="KEGG" id="simp:C6571_16780"/>
<dbReference type="RefSeq" id="WP_106447702.1">
    <property type="nucleotide sequence ID" value="NZ_CP027669.1"/>
</dbReference>
<protein>
    <submittedName>
        <fullName evidence="1">Uncharacterized protein</fullName>
    </submittedName>
</protein>
<dbReference type="AlphaFoldDB" id="A0A2S0N3Y5"/>
<dbReference type="OrthoDB" id="9035029at2"/>
<proteinExistence type="predicted"/>